<evidence type="ECO:0000259" key="5">
    <source>
        <dbReference type="SMART" id="SM00547"/>
    </source>
</evidence>
<accession>A0A8H5LM19</accession>
<dbReference type="SMART" id="SM00547">
    <property type="entry name" value="ZnF_RBZ"/>
    <property type="match status" value="3"/>
</dbReference>
<proteinExistence type="predicted"/>
<feature type="compositionally biased region" description="Basic and acidic residues" evidence="4">
    <location>
        <begin position="403"/>
        <end position="416"/>
    </location>
</feature>
<comment type="caution">
    <text evidence="6">The sequence shown here is derived from an EMBL/GenBank/DDBJ whole genome shotgun (WGS) entry which is preliminary data.</text>
</comment>
<evidence type="ECO:0000313" key="6">
    <source>
        <dbReference type="EMBL" id="KAF5362079.1"/>
    </source>
</evidence>
<dbReference type="AlphaFoldDB" id="A0A8H5LM19"/>
<feature type="domain" description="RanBP2-type" evidence="5">
    <location>
        <begin position="696"/>
        <end position="721"/>
    </location>
</feature>
<name>A0A8H5LM19_9AGAR</name>
<feature type="compositionally biased region" description="Low complexity" evidence="4">
    <location>
        <begin position="326"/>
        <end position="339"/>
    </location>
</feature>
<reference evidence="6 7" key="1">
    <citation type="journal article" date="2020" name="ISME J.">
        <title>Uncovering the hidden diversity of litter-decomposition mechanisms in mushroom-forming fungi.</title>
        <authorList>
            <person name="Floudas D."/>
            <person name="Bentzer J."/>
            <person name="Ahren D."/>
            <person name="Johansson T."/>
            <person name="Persson P."/>
            <person name="Tunlid A."/>
        </authorList>
    </citation>
    <scope>NUCLEOTIDE SEQUENCE [LARGE SCALE GENOMIC DNA]</scope>
    <source>
        <strain evidence="6 7">CBS 146.42</strain>
    </source>
</reference>
<sequence length="835" mass="88700">MSAVRRKTNRSNRTALASPYARPIKKSSWSFSGFLNYLNPLRRGSSTEEEEEPSFFDEEIVVDDEELEELPTSSPVQSLSRRGHQLTQNASTNGRAFPCPPSPEKPPQVHSPPVPTSTSIPSINFTFQASSSASQNLDTVTNFLTSHANERIASEDINQMVALIQQSKPEPFRFETRAATTPPRSKSPSIPPRGSSAPRTLSRNPNGSYTWKGAGSARTRRTRNSYSSPAFRMPRYTAPSNSTSNLETSNNDAKRRRVADSATEYQTSLTESQVPFPVTSPTTSRTTTSSSLKPPPATTPVRQRTPGLQKPTAPVVPSPLRQAWTGGSPSGSESGSPQGTNPLRQTETAKHVSELVNSLKSQDKVLDELRNPYEIANPVKRSTAPRRKRVVAPAKKPTVAAPPKEDGTKVKIKEMSAHAIIEATLPEGSKRSRPPADLESSAANAKEPLKVSVEDDETDEPRVSKRSKSQVNGDTTKETGEIEIESPQIAAKDKKEKLPPLRVPAMPAQPSASTKSLFGPKSSMPKEPSKLRFSMQAESTSTPPSPVPEPKANLQETPKPAMSGFTFNLSAAPSAAPEVEMKESTLTTNSFSAFTPPLAPTPAHTLISTPTSTVVPKSAKDAARSQPLTSLPTFTFTFPVPFISGGSKARDEAKTTPKESLPTFDLAQSIVPSTSSKGSFNWGATGMKPPGTSAAGEWVCSTCMLTNPASATSKCSICDTAKPGATAEAPKPAPSFNWAVAGMKPAGGATDGEWVCSQCGLKNPATATSKCGICDAPKPGASAESTPKTASFNWAAAGMKPPPSTGGGEWTCKTCGLNNPANATAKCTICDAARS</sequence>
<dbReference type="Pfam" id="PF00641">
    <property type="entry name" value="Zn_ribbon_RanBP"/>
    <property type="match status" value="3"/>
</dbReference>
<feature type="compositionally biased region" description="Polar residues" evidence="4">
    <location>
        <begin position="197"/>
        <end position="209"/>
    </location>
</feature>
<keyword evidence="7" id="KW-1185">Reference proteome</keyword>
<feature type="region of interest" description="Disordered" evidence="4">
    <location>
        <begin position="1"/>
        <end position="21"/>
    </location>
</feature>
<dbReference type="InterPro" id="IPR001876">
    <property type="entry name" value="Znf_RanBP2"/>
</dbReference>
<feature type="compositionally biased region" description="Low complexity" evidence="4">
    <location>
        <begin position="275"/>
        <end position="292"/>
    </location>
</feature>
<protein>
    <recommendedName>
        <fullName evidence="5">RanBP2-type domain-containing protein</fullName>
    </recommendedName>
</protein>
<feature type="compositionally biased region" description="Pro residues" evidence="4">
    <location>
        <begin position="98"/>
        <end position="115"/>
    </location>
</feature>
<feature type="compositionally biased region" description="Low complexity" evidence="4">
    <location>
        <begin position="240"/>
        <end position="251"/>
    </location>
</feature>
<feature type="compositionally biased region" description="Polar residues" evidence="4">
    <location>
        <begin position="263"/>
        <end position="273"/>
    </location>
</feature>
<dbReference type="GO" id="GO:0008270">
    <property type="term" value="F:zinc ion binding"/>
    <property type="evidence" value="ECO:0007669"/>
    <property type="project" value="UniProtKB-KW"/>
</dbReference>
<feature type="domain" description="RanBP2-type" evidence="5">
    <location>
        <begin position="752"/>
        <end position="777"/>
    </location>
</feature>
<feature type="compositionally biased region" description="Basic residues" evidence="4">
    <location>
        <begin position="1"/>
        <end position="10"/>
    </location>
</feature>
<evidence type="ECO:0000256" key="1">
    <source>
        <dbReference type="ARBA" id="ARBA00022723"/>
    </source>
</evidence>
<feature type="domain" description="RanBP2-type" evidence="5">
    <location>
        <begin position="808"/>
        <end position="833"/>
    </location>
</feature>
<feature type="compositionally biased region" description="Low complexity" evidence="4">
    <location>
        <begin position="182"/>
        <end position="196"/>
    </location>
</feature>
<keyword evidence="2" id="KW-0863">Zinc-finger</keyword>
<dbReference type="Gene3D" id="4.10.1060.10">
    <property type="entry name" value="Zinc finger, RanBP2-type"/>
    <property type="match status" value="3"/>
</dbReference>
<evidence type="ECO:0000256" key="2">
    <source>
        <dbReference type="ARBA" id="ARBA00022771"/>
    </source>
</evidence>
<feature type="compositionally biased region" description="Acidic residues" evidence="4">
    <location>
        <begin position="47"/>
        <end position="69"/>
    </location>
</feature>
<keyword evidence="3" id="KW-0862">Zinc</keyword>
<feature type="region of interest" description="Disordered" evidence="4">
    <location>
        <begin position="43"/>
        <end position="117"/>
    </location>
</feature>
<dbReference type="Proteomes" id="UP000559027">
    <property type="component" value="Unassembled WGS sequence"/>
</dbReference>
<feature type="region of interest" description="Disordered" evidence="4">
    <location>
        <begin position="168"/>
        <end position="343"/>
    </location>
</feature>
<feature type="compositionally biased region" description="Polar residues" evidence="4">
    <location>
        <begin position="71"/>
        <end position="94"/>
    </location>
</feature>
<organism evidence="6 7">
    <name type="scientific">Leucocoprinus leucothites</name>
    <dbReference type="NCBI Taxonomy" id="201217"/>
    <lineage>
        <taxon>Eukaryota</taxon>
        <taxon>Fungi</taxon>
        <taxon>Dikarya</taxon>
        <taxon>Basidiomycota</taxon>
        <taxon>Agaricomycotina</taxon>
        <taxon>Agaricomycetes</taxon>
        <taxon>Agaricomycetidae</taxon>
        <taxon>Agaricales</taxon>
        <taxon>Agaricineae</taxon>
        <taxon>Agaricaceae</taxon>
        <taxon>Leucocoprinus</taxon>
    </lineage>
</organism>
<feature type="compositionally biased region" description="Low complexity" evidence="4">
    <location>
        <begin position="391"/>
        <end position="402"/>
    </location>
</feature>
<gene>
    <name evidence="6" type="ORF">D9756_002449</name>
</gene>
<keyword evidence="1" id="KW-0479">Metal-binding</keyword>
<evidence type="ECO:0000313" key="7">
    <source>
        <dbReference type="Proteomes" id="UP000559027"/>
    </source>
</evidence>
<evidence type="ECO:0000256" key="4">
    <source>
        <dbReference type="SAM" id="MobiDB-lite"/>
    </source>
</evidence>
<feature type="region of interest" description="Disordered" evidence="4">
    <location>
        <begin position="377"/>
        <end position="556"/>
    </location>
</feature>
<dbReference type="EMBL" id="JAACJO010000002">
    <property type="protein sequence ID" value="KAF5362079.1"/>
    <property type="molecule type" value="Genomic_DNA"/>
</dbReference>
<dbReference type="OrthoDB" id="79830at2759"/>
<evidence type="ECO:0000256" key="3">
    <source>
        <dbReference type="ARBA" id="ARBA00022833"/>
    </source>
</evidence>